<proteinExistence type="inferred from homology"/>
<evidence type="ECO:0000256" key="2">
    <source>
        <dbReference type="ARBA" id="ARBA00022448"/>
    </source>
</evidence>
<evidence type="ECO:0000313" key="10">
    <source>
        <dbReference type="Proteomes" id="UP000284202"/>
    </source>
</evidence>
<evidence type="ECO:0000256" key="5">
    <source>
        <dbReference type="ARBA" id="ARBA00022989"/>
    </source>
</evidence>
<comment type="similarity">
    <text evidence="7">Belongs to the binding-protein-dependent transport system permease family.</text>
</comment>
<accession>A0A418SVM4</accession>
<feature type="domain" description="ABC transmembrane type-1" evidence="8">
    <location>
        <begin position="94"/>
        <end position="291"/>
    </location>
</feature>
<feature type="transmembrane region" description="Helical" evidence="7">
    <location>
        <begin position="272"/>
        <end position="295"/>
    </location>
</feature>
<dbReference type="PANTHER" id="PTHR43163">
    <property type="entry name" value="DIPEPTIDE TRANSPORT SYSTEM PERMEASE PROTEIN DPPB-RELATED"/>
    <property type="match status" value="1"/>
</dbReference>
<keyword evidence="3" id="KW-1003">Cell membrane</keyword>
<dbReference type="Gene3D" id="1.10.3720.10">
    <property type="entry name" value="MetI-like"/>
    <property type="match status" value="1"/>
</dbReference>
<keyword evidence="5 7" id="KW-1133">Transmembrane helix</keyword>
<dbReference type="InterPro" id="IPR035906">
    <property type="entry name" value="MetI-like_sf"/>
</dbReference>
<reference evidence="10" key="1">
    <citation type="submission" date="2018-09" db="EMBL/GenBank/DDBJ databases">
        <title>Acidovorax cavernicola nov. sp. isolated from Gruta de las Maravillas (Aracena, Spain).</title>
        <authorList>
            <person name="Jurado V."/>
            <person name="Gutierrez-Patricio S."/>
            <person name="Gonzalez-Pimentel J.L."/>
            <person name="Miller A.Z."/>
            <person name="Laiz L."/>
            <person name="Saiz-Jimenez C."/>
        </authorList>
    </citation>
    <scope>NUCLEOTIDE SEQUENCE [LARGE SCALE GENOMIC DNA]</scope>
    <source>
        <strain evidence="10">1011MAR3C25</strain>
    </source>
</reference>
<keyword evidence="10" id="KW-1185">Reference proteome</keyword>
<dbReference type="OrthoDB" id="9807402at2"/>
<dbReference type="EMBL" id="QZCG01000007">
    <property type="protein sequence ID" value="RJE84960.1"/>
    <property type="molecule type" value="Genomic_DNA"/>
</dbReference>
<dbReference type="GO" id="GO:0005886">
    <property type="term" value="C:plasma membrane"/>
    <property type="evidence" value="ECO:0007669"/>
    <property type="project" value="UniProtKB-SubCell"/>
</dbReference>
<name>A0A418SVM4_9RHOB</name>
<dbReference type="CDD" id="cd06261">
    <property type="entry name" value="TM_PBP2"/>
    <property type="match status" value="1"/>
</dbReference>
<comment type="subcellular location">
    <subcellularLocation>
        <location evidence="1 7">Cell membrane</location>
        <topology evidence="1 7">Multi-pass membrane protein</topology>
    </subcellularLocation>
</comment>
<keyword evidence="2 7" id="KW-0813">Transport</keyword>
<gene>
    <name evidence="9" type="ORF">D3P04_11710</name>
</gene>
<feature type="transmembrane region" description="Helical" evidence="7">
    <location>
        <begin position="227"/>
        <end position="252"/>
    </location>
</feature>
<feature type="transmembrane region" description="Helical" evidence="7">
    <location>
        <begin position="133"/>
        <end position="160"/>
    </location>
</feature>
<evidence type="ECO:0000256" key="7">
    <source>
        <dbReference type="RuleBase" id="RU363032"/>
    </source>
</evidence>
<evidence type="ECO:0000256" key="3">
    <source>
        <dbReference type="ARBA" id="ARBA00022475"/>
    </source>
</evidence>
<dbReference type="GO" id="GO:0071916">
    <property type="term" value="F:dipeptide transmembrane transporter activity"/>
    <property type="evidence" value="ECO:0007669"/>
    <property type="project" value="TreeGrafter"/>
</dbReference>
<feature type="transmembrane region" description="Helical" evidence="7">
    <location>
        <begin position="172"/>
        <end position="191"/>
    </location>
</feature>
<dbReference type="SUPFAM" id="SSF161098">
    <property type="entry name" value="MetI-like"/>
    <property type="match status" value="1"/>
</dbReference>
<feature type="transmembrane region" description="Helical" evidence="7">
    <location>
        <begin position="9"/>
        <end position="27"/>
    </location>
</feature>
<dbReference type="InterPro" id="IPR045621">
    <property type="entry name" value="BPD_transp_1_N"/>
</dbReference>
<dbReference type="RefSeq" id="WP_119749040.1">
    <property type="nucleotide sequence ID" value="NZ_QZCG01000007.1"/>
</dbReference>
<dbReference type="Pfam" id="PF00528">
    <property type="entry name" value="BPD_transp_1"/>
    <property type="match status" value="1"/>
</dbReference>
<keyword evidence="6 7" id="KW-0472">Membrane</keyword>
<evidence type="ECO:0000256" key="6">
    <source>
        <dbReference type="ARBA" id="ARBA00023136"/>
    </source>
</evidence>
<keyword evidence="4 7" id="KW-0812">Transmembrane</keyword>
<evidence type="ECO:0000259" key="8">
    <source>
        <dbReference type="PROSITE" id="PS50928"/>
    </source>
</evidence>
<evidence type="ECO:0000256" key="4">
    <source>
        <dbReference type="ARBA" id="ARBA00022692"/>
    </source>
</evidence>
<protein>
    <submittedName>
        <fullName evidence="9">ABC transporter permease</fullName>
    </submittedName>
</protein>
<dbReference type="PROSITE" id="PS50928">
    <property type="entry name" value="ABC_TM1"/>
    <property type="match status" value="1"/>
</dbReference>
<sequence length="308" mass="33079">MSRFLVRRLLQAVVSILGVMALIFFLQRLSGDPVLLLVSEGASQQAIDALRSNLGFDRPMLVQFADYMTDLARFDLGQSVVQQVPVAEIIKSRLPYTIWLAGAALLLALGIGAPLGVFMAMRRNHPLSKLGMGFVLAGQSLPTFWSGVILILLFAVTLGWLPTSGARAAESVILPAFCLSLLSMATFARVTRTAVLDELSKPYIRAARAKGLSLGQTVRRHALRNSAIPVISIAALEIANLLSGAVIVETVFAWPGLGQLTIQSIAARDFPIVQAIVLLGAVVSILLNLAADLLYSAVDPRIRLEGRT</sequence>
<dbReference type="AlphaFoldDB" id="A0A418SVM4"/>
<dbReference type="InterPro" id="IPR000515">
    <property type="entry name" value="MetI-like"/>
</dbReference>
<comment type="caution">
    <text evidence="9">The sequence shown here is derived from an EMBL/GenBank/DDBJ whole genome shotgun (WGS) entry which is preliminary data.</text>
</comment>
<evidence type="ECO:0000313" key="9">
    <source>
        <dbReference type="EMBL" id="RJE84960.1"/>
    </source>
</evidence>
<organism evidence="9 10">
    <name type="scientific">Paracoccus onubensis</name>
    <dbReference type="NCBI Taxonomy" id="1675788"/>
    <lineage>
        <taxon>Bacteria</taxon>
        <taxon>Pseudomonadati</taxon>
        <taxon>Pseudomonadota</taxon>
        <taxon>Alphaproteobacteria</taxon>
        <taxon>Rhodobacterales</taxon>
        <taxon>Paracoccaceae</taxon>
        <taxon>Paracoccus</taxon>
    </lineage>
</organism>
<dbReference type="PANTHER" id="PTHR43163:SF6">
    <property type="entry name" value="DIPEPTIDE TRANSPORT SYSTEM PERMEASE PROTEIN DPPB-RELATED"/>
    <property type="match status" value="1"/>
</dbReference>
<dbReference type="Pfam" id="PF19300">
    <property type="entry name" value="BPD_transp_1_N"/>
    <property type="match status" value="1"/>
</dbReference>
<evidence type="ECO:0000256" key="1">
    <source>
        <dbReference type="ARBA" id="ARBA00004651"/>
    </source>
</evidence>
<dbReference type="Proteomes" id="UP000284202">
    <property type="component" value="Unassembled WGS sequence"/>
</dbReference>
<feature type="transmembrane region" description="Helical" evidence="7">
    <location>
        <begin position="98"/>
        <end position="121"/>
    </location>
</feature>